<evidence type="ECO:0000256" key="1">
    <source>
        <dbReference type="SAM" id="MobiDB-lite"/>
    </source>
</evidence>
<reference evidence="3 4" key="1">
    <citation type="submission" date="2020-02" db="EMBL/GenBank/DDBJ databases">
        <title>Whole-genome analyses of novel actinobacteria.</title>
        <authorList>
            <person name="Sahin N."/>
            <person name="Tatar D."/>
        </authorList>
    </citation>
    <scope>NUCLEOTIDE SEQUENCE [LARGE SCALE GENOMIC DNA]</scope>
    <source>
        <strain evidence="3 4">SB3404</strain>
    </source>
</reference>
<dbReference type="Pfam" id="PF01526">
    <property type="entry name" value="DDE_Tnp_Tn3"/>
    <property type="match status" value="1"/>
</dbReference>
<feature type="domain" description="Tn3 transposase DDE" evidence="2">
    <location>
        <begin position="120"/>
        <end position="185"/>
    </location>
</feature>
<sequence length="227" mass="24597">MSGAGRPHTATHRPARTGTRRRLSESGTVPRAHPVRRPAPAHSSHGPPRELPYSIAELRITRTTPSCPAITPKSDRAAEPEVKEQADTSLRLCTRVWATNVDGDGRHPLPVVDARRESHYGDLAGQDKESQEVSVLALHLLQSALVHVNTLLMQQVLAGPKGTKGTDALTEVDRRVLSPLLWTHVDEAAPGRPCLTCELPAPGGRHRRCGPVVQQCGMTPARAPRRA</sequence>
<name>A0A6G4X787_9ACTN</name>
<keyword evidence="4" id="KW-1185">Reference proteome</keyword>
<dbReference type="Proteomes" id="UP000477722">
    <property type="component" value="Unassembled WGS sequence"/>
</dbReference>
<gene>
    <name evidence="3" type="ORF">G5C65_31105</name>
</gene>
<evidence type="ECO:0000313" key="4">
    <source>
        <dbReference type="Proteomes" id="UP000477722"/>
    </source>
</evidence>
<dbReference type="AlphaFoldDB" id="A0A6G4X787"/>
<dbReference type="GO" id="GO:0006313">
    <property type="term" value="P:DNA transposition"/>
    <property type="evidence" value="ECO:0007669"/>
    <property type="project" value="InterPro"/>
</dbReference>
<feature type="compositionally biased region" description="Basic residues" evidence="1">
    <location>
        <begin position="9"/>
        <end position="21"/>
    </location>
</feature>
<dbReference type="EMBL" id="JAAKZZ010000520">
    <property type="protein sequence ID" value="NGO72717.1"/>
    <property type="molecule type" value="Genomic_DNA"/>
</dbReference>
<proteinExistence type="predicted"/>
<feature type="compositionally biased region" description="Basic and acidic residues" evidence="1">
    <location>
        <begin position="73"/>
        <end position="85"/>
    </location>
</feature>
<comment type="caution">
    <text evidence="3">The sequence shown here is derived from an EMBL/GenBank/DDBJ whole genome shotgun (WGS) entry which is preliminary data.</text>
</comment>
<dbReference type="InterPro" id="IPR002513">
    <property type="entry name" value="Tn3_Tnp_DDE_dom"/>
</dbReference>
<feature type="region of interest" description="Disordered" evidence="1">
    <location>
        <begin position="1"/>
        <end position="85"/>
    </location>
</feature>
<accession>A0A6G4X787</accession>
<evidence type="ECO:0000313" key="3">
    <source>
        <dbReference type="EMBL" id="NGO72717.1"/>
    </source>
</evidence>
<dbReference type="GO" id="GO:0004803">
    <property type="term" value="F:transposase activity"/>
    <property type="evidence" value="ECO:0007669"/>
    <property type="project" value="InterPro"/>
</dbReference>
<protein>
    <submittedName>
        <fullName evidence="3">Transposase</fullName>
    </submittedName>
</protein>
<evidence type="ECO:0000259" key="2">
    <source>
        <dbReference type="Pfam" id="PF01526"/>
    </source>
</evidence>
<organism evidence="3 4">
    <name type="scientific">Streptomyces boncukensis</name>
    <dbReference type="NCBI Taxonomy" id="2711219"/>
    <lineage>
        <taxon>Bacteria</taxon>
        <taxon>Bacillati</taxon>
        <taxon>Actinomycetota</taxon>
        <taxon>Actinomycetes</taxon>
        <taxon>Kitasatosporales</taxon>
        <taxon>Streptomycetaceae</taxon>
        <taxon>Streptomyces</taxon>
    </lineage>
</organism>